<evidence type="ECO:0000256" key="4">
    <source>
        <dbReference type="ARBA" id="ARBA00005501"/>
    </source>
</evidence>
<dbReference type="PANTHER" id="PTHR28036:SF1">
    <property type="entry name" value="DASH COMPLEX SUBUNIT DAD2"/>
    <property type="match status" value="1"/>
</dbReference>
<evidence type="ECO:0000256" key="6">
    <source>
        <dbReference type="ARBA" id="ARBA00022454"/>
    </source>
</evidence>
<keyword evidence="9" id="KW-0493">Microtubule</keyword>
<evidence type="ECO:0000256" key="10">
    <source>
        <dbReference type="ARBA" id="ARBA00022776"/>
    </source>
</evidence>
<keyword evidence="15" id="KW-0131">Cell cycle</keyword>
<dbReference type="GO" id="GO:0008608">
    <property type="term" value="P:attachment of spindle microtubules to kinetochore"/>
    <property type="evidence" value="ECO:0007669"/>
    <property type="project" value="TreeGrafter"/>
</dbReference>
<evidence type="ECO:0000256" key="8">
    <source>
        <dbReference type="ARBA" id="ARBA00022618"/>
    </source>
</evidence>
<evidence type="ECO:0000256" key="12">
    <source>
        <dbReference type="ARBA" id="ARBA00022838"/>
    </source>
</evidence>
<keyword evidence="13" id="KW-0206">Cytoskeleton</keyword>
<evidence type="ECO:0000256" key="13">
    <source>
        <dbReference type="ARBA" id="ARBA00023212"/>
    </source>
</evidence>
<evidence type="ECO:0000256" key="2">
    <source>
        <dbReference type="ARBA" id="ARBA00004186"/>
    </source>
</evidence>
<feature type="coiled-coil region" evidence="18">
    <location>
        <begin position="13"/>
        <end position="50"/>
    </location>
</feature>
<dbReference type="GO" id="GO:0005874">
    <property type="term" value="C:microtubule"/>
    <property type="evidence" value="ECO:0007669"/>
    <property type="project" value="UniProtKB-KW"/>
</dbReference>
<keyword evidence="10" id="KW-0498">Mitosis</keyword>
<sequence length="110" mass="11989">MYRQSLAPGGSGGSSLTARLAAKKEELRNLQQLELASAQLVDQLEAMKDKIETMADGAQAIGEVMNNWQKVLRAVSLASTGVRSFAVQTETGEEEEELLPEALVRIRDDE</sequence>
<comment type="subcellular location">
    <subcellularLocation>
        <location evidence="3">Chromosome</location>
        <location evidence="3">Centromere</location>
        <location evidence="3">Kinetochore</location>
    </subcellularLocation>
    <subcellularLocation>
        <location evidence="2">Cytoplasm</location>
        <location evidence="2">Cytoskeleton</location>
        <location evidence="2">Spindle</location>
    </subcellularLocation>
    <subcellularLocation>
        <location evidence="1">Nucleus</location>
    </subcellularLocation>
</comment>
<reference evidence="19" key="2">
    <citation type="submission" date="2014-06" db="EMBL/GenBank/DDBJ databases">
        <title>The complete genome of Blastobotrys (Arxula) adeninivorans LS3 - a yeast of biotechnological interest.</title>
        <authorList>
            <person name="Kunze G."/>
            <person name="Gaillardin C."/>
            <person name="Czernicka M."/>
            <person name="Durrens P."/>
            <person name="Martin T."/>
            <person name="Boer E."/>
            <person name="Gabaldon T."/>
            <person name="Cruz J."/>
            <person name="Talla E."/>
            <person name="Marck C."/>
            <person name="Goffeau A."/>
            <person name="Barbe V."/>
            <person name="Baret P."/>
            <person name="Baronian K."/>
            <person name="Beier S."/>
            <person name="Bleykasten C."/>
            <person name="Bode R."/>
            <person name="Casaregola S."/>
            <person name="Despons L."/>
            <person name="Fairhead C."/>
            <person name="Giersberg M."/>
            <person name="Gierski P."/>
            <person name="Hahnel U."/>
            <person name="Hartmann A."/>
            <person name="Jankowska D."/>
            <person name="Jubin C."/>
            <person name="Jung P."/>
            <person name="Lafontaine I."/>
            <person name="Leh-Louis V."/>
            <person name="Lemaire M."/>
            <person name="Marcet-Houben M."/>
            <person name="Mascher M."/>
            <person name="Morel G."/>
            <person name="Richard G.-F."/>
            <person name="Riechen J."/>
            <person name="Sacerdot C."/>
            <person name="Sarkar A."/>
            <person name="Savel G."/>
            <person name="Schacherer J."/>
            <person name="Sherman D."/>
            <person name="Straub M.-L."/>
            <person name="Stein N."/>
            <person name="Thierry A."/>
            <person name="Trautwein-Schult A."/>
            <person name="Westhof E."/>
            <person name="Worch S."/>
            <person name="Dujon B."/>
            <person name="Souciet J.-L."/>
            <person name="Wincker P."/>
            <person name="Scholz U."/>
            <person name="Neuveglise N."/>
        </authorList>
    </citation>
    <scope>NUCLEOTIDE SEQUENCE</scope>
    <source>
        <strain evidence="19">LS3</strain>
    </source>
</reference>
<evidence type="ECO:0000256" key="3">
    <source>
        <dbReference type="ARBA" id="ARBA00004629"/>
    </source>
</evidence>
<name>A0A060T671_BLAAD</name>
<keyword evidence="7" id="KW-0963">Cytoplasm</keyword>
<evidence type="ECO:0000256" key="5">
    <source>
        <dbReference type="ARBA" id="ARBA00020260"/>
    </source>
</evidence>
<evidence type="ECO:0000256" key="11">
    <source>
        <dbReference type="ARBA" id="ARBA00022829"/>
    </source>
</evidence>
<keyword evidence="6" id="KW-0158">Chromosome</keyword>
<reference evidence="19" key="1">
    <citation type="submission" date="2014-02" db="EMBL/GenBank/DDBJ databases">
        <authorList>
            <person name="Genoscope - CEA"/>
        </authorList>
    </citation>
    <scope>NUCLEOTIDE SEQUENCE</scope>
    <source>
        <strain evidence="19">LS3</strain>
    </source>
</reference>
<dbReference type="GO" id="GO:0044732">
    <property type="term" value="C:mitotic spindle pole body"/>
    <property type="evidence" value="ECO:0007669"/>
    <property type="project" value="TreeGrafter"/>
</dbReference>
<keyword evidence="8" id="KW-0132">Cell division</keyword>
<dbReference type="InterPro" id="IPR013963">
    <property type="entry name" value="DASH_Dad2"/>
</dbReference>
<evidence type="ECO:0000256" key="15">
    <source>
        <dbReference type="ARBA" id="ARBA00023306"/>
    </source>
</evidence>
<evidence type="ECO:0000256" key="9">
    <source>
        <dbReference type="ARBA" id="ARBA00022701"/>
    </source>
</evidence>
<dbReference type="Pfam" id="PF08654">
    <property type="entry name" value="DASH_Dad2"/>
    <property type="match status" value="1"/>
</dbReference>
<protein>
    <recommendedName>
        <fullName evidence="5">DASH complex subunit DAD2</fullName>
    </recommendedName>
    <alternativeName>
        <fullName evidence="17">Outer kinetochore protein DAD2</fullName>
    </alternativeName>
</protein>
<evidence type="ECO:0000256" key="16">
    <source>
        <dbReference type="ARBA" id="ARBA00023328"/>
    </source>
</evidence>
<dbReference type="AlphaFoldDB" id="A0A060T671"/>
<evidence type="ECO:0000256" key="17">
    <source>
        <dbReference type="ARBA" id="ARBA00030568"/>
    </source>
</evidence>
<organism evidence="19">
    <name type="scientific">Blastobotrys adeninivorans</name>
    <name type="common">Yeast</name>
    <name type="synonym">Arxula adeninivorans</name>
    <dbReference type="NCBI Taxonomy" id="409370"/>
    <lineage>
        <taxon>Eukaryota</taxon>
        <taxon>Fungi</taxon>
        <taxon>Dikarya</taxon>
        <taxon>Ascomycota</taxon>
        <taxon>Saccharomycotina</taxon>
        <taxon>Dipodascomycetes</taxon>
        <taxon>Dipodascales</taxon>
        <taxon>Trichomonascaceae</taxon>
        <taxon>Blastobotrys</taxon>
    </lineage>
</organism>
<evidence type="ECO:0000256" key="18">
    <source>
        <dbReference type="SAM" id="Coils"/>
    </source>
</evidence>
<dbReference type="GO" id="GO:1990023">
    <property type="term" value="C:mitotic spindle midzone"/>
    <property type="evidence" value="ECO:0007669"/>
    <property type="project" value="TreeGrafter"/>
</dbReference>
<dbReference type="GO" id="GO:0051301">
    <property type="term" value="P:cell division"/>
    <property type="evidence" value="ECO:0007669"/>
    <property type="project" value="UniProtKB-KW"/>
</dbReference>
<evidence type="ECO:0000256" key="7">
    <source>
        <dbReference type="ARBA" id="ARBA00022490"/>
    </source>
</evidence>
<keyword evidence="11" id="KW-0159">Chromosome partition</keyword>
<dbReference type="EMBL" id="HG937693">
    <property type="protein sequence ID" value="CDP34661.1"/>
    <property type="molecule type" value="Genomic_DNA"/>
</dbReference>
<proteinExistence type="inferred from homology"/>
<gene>
    <name evidence="19" type="ORF">GNLVRS02_ARAD1C17666g</name>
</gene>
<accession>A0A060T671</accession>
<evidence type="ECO:0000256" key="1">
    <source>
        <dbReference type="ARBA" id="ARBA00004123"/>
    </source>
</evidence>
<evidence type="ECO:0000313" key="19">
    <source>
        <dbReference type="EMBL" id="CDP34661.1"/>
    </source>
</evidence>
<keyword evidence="18" id="KW-0175">Coiled coil</keyword>
<dbReference type="PANTHER" id="PTHR28036">
    <property type="entry name" value="DASH COMPLEX SUBUNIT DAD2"/>
    <property type="match status" value="1"/>
</dbReference>
<keyword evidence="16" id="KW-0137">Centromere</keyword>
<evidence type="ECO:0000256" key="14">
    <source>
        <dbReference type="ARBA" id="ARBA00023242"/>
    </source>
</evidence>
<dbReference type="GO" id="GO:0000278">
    <property type="term" value="P:mitotic cell cycle"/>
    <property type="evidence" value="ECO:0007669"/>
    <property type="project" value="InterPro"/>
</dbReference>
<keyword evidence="12" id="KW-0995">Kinetochore</keyword>
<comment type="similarity">
    <text evidence="4">Belongs to the DASH complex DAD2 family.</text>
</comment>
<dbReference type="GO" id="GO:0042729">
    <property type="term" value="C:DASH complex"/>
    <property type="evidence" value="ECO:0007669"/>
    <property type="project" value="InterPro"/>
</dbReference>
<dbReference type="PhylomeDB" id="A0A060T671"/>
<keyword evidence="14" id="KW-0539">Nucleus</keyword>